<dbReference type="GO" id="GO:0022857">
    <property type="term" value="F:transmembrane transporter activity"/>
    <property type="evidence" value="ECO:0007669"/>
    <property type="project" value="TreeGrafter"/>
</dbReference>
<feature type="domain" description="ABC3 transporter permease C-terminal" evidence="8">
    <location>
        <begin position="372"/>
        <end position="471"/>
    </location>
</feature>
<dbReference type="NCBIfam" id="NF038403">
    <property type="entry name" value="perm_prefix_1"/>
    <property type="match status" value="1"/>
</dbReference>
<evidence type="ECO:0000313" key="11">
    <source>
        <dbReference type="Proteomes" id="UP001161325"/>
    </source>
</evidence>
<feature type="transmembrane region" description="Helical" evidence="7">
    <location>
        <begin position="109"/>
        <end position="131"/>
    </location>
</feature>
<dbReference type="AlphaFoldDB" id="A0AA37Q8I4"/>
<sequence length="894" mass="94947">MSVPRPQLPPGIRRVFRLAVRGARIDDDVQDEVAFHLEMRTAELVARGHTPEAARAEALRRFGDPQRWSEAMGAVDRERVARARRVEWGDALRQDLRFGARALRRTPRFTLLAVLTLALGIGANAAVFGVVKSVLLDALPYARADRVMQVYSRWQDGTNDRGPLSAAMVQDLRERNRTFERLAAFEGLPRDAVLDAADAPRVVRVAWVEPELFRTLGVSAAQGRALREDDAAADTAYNVVLTHAAWQQLLGGDPRAVGRTVRVNNIARTVVGVLPREFVGPLGAVDFYFPRHLRGALRDPVRARGRQFLGLVGRLRPDATPEGAARDLAAIGAAMSREFPDSDGRFDIVAMPARDAMVGDTRTPLLMLLASAALVLVITCANLAGALLSRAIARRREFAVRTALGAGRGRLVRQLLTESTLLAVAGGAVGVALAAVALRALRGLALPALPPYADLTLDRGALAVTGLVALATGLAFGLMPALSAGRGDVQGTLREEGRGASEGRRARSMRGMLVAGQIALCVSLLAGAGLLARSLWAMAASPLGFTPSGVLTASVQLPPGAGFDDPAARVRFIEQMEARLRALPGVTAVATTGELPTRTMNRNGYGVEGAPATVGPSDNAALYQTVTDDYFRTLGIALRRGRAFGPQDRADGPPVVIVSEGLARKHWPGGDAVGKRIRFAGNDPWSEVVGVVADVAGDPTRLQPYPATYLPMRQSPWIGPVFLLRTAGDPAALAGSVRRALAEQDARVPLHDATPMAAFIADGLSGRRLPVLLMTAFGALALLLASVGVWAMFATMAAAREREFGVRIALGADRRGIAALVLRQGGRWMAAGLVAGVGGVVAMTRLLRGLLYGVAPFDPLTLGLALALLLVCATLALLGPVRRATRTDPIRALR</sequence>
<feature type="transmembrane region" description="Helical" evidence="7">
    <location>
        <begin position="859"/>
        <end position="881"/>
    </location>
</feature>
<feature type="transmembrane region" description="Helical" evidence="7">
    <location>
        <begin position="771"/>
        <end position="793"/>
    </location>
</feature>
<dbReference type="NCBIfam" id="TIGR03434">
    <property type="entry name" value="ADOP"/>
    <property type="match status" value="1"/>
</dbReference>
<organism evidence="10 11">
    <name type="scientific">Roseisolibacter agri</name>
    <dbReference type="NCBI Taxonomy" id="2014610"/>
    <lineage>
        <taxon>Bacteria</taxon>
        <taxon>Pseudomonadati</taxon>
        <taxon>Gemmatimonadota</taxon>
        <taxon>Gemmatimonadia</taxon>
        <taxon>Gemmatimonadales</taxon>
        <taxon>Gemmatimonadaceae</taxon>
        <taxon>Roseisolibacter</taxon>
    </lineage>
</organism>
<keyword evidence="2" id="KW-1003">Cell membrane</keyword>
<keyword evidence="11" id="KW-1185">Reference proteome</keyword>
<feature type="domain" description="ABC3 transporter permease C-terminal" evidence="8">
    <location>
        <begin position="776"/>
        <end position="889"/>
    </location>
</feature>
<protein>
    <recommendedName>
        <fullName evidence="12">Macrolide export ATP-binding/permease protein MacB</fullName>
    </recommendedName>
</protein>
<evidence type="ECO:0000256" key="7">
    <source>
        <dbReference type="SAM" id="Phobius"/>
    </source>
</evidence>
<dbReference type="PANTHER" id="PTHR30572">
    <property type="entry name" value="MEMBRANE COMPONENT OF TRANSPORTER-RELATED"/>
    <property type="match status" value="1"/>
</dbReference>
<evidence type="ECO:0000259" key="8">
    <source>
        <dbReference type="Pfam" id="PF02687"/>
    </source>
</evidence>
<dbReference type="GO" id="GO:0005886">
    <property type="term" value="C:plasma membrane"/>
    <property type="evidence" value="ECO:0007669"/>
    <property type="project" value="UniProtKB-SubCell"/>
</dbReference>
<feature type="transmembrane region" description="Helical" evidence="7">
    <location>
        <begin position="828"/>
        <end position="847"/>
    </location>
</feature>
<evidence type="ECO:0000256" key="4">
    <source>
        <dbReference type="ARBA" id="ARBA00022989"/>
    </source>
</evidence>
<dbReference type="Pfam" id="PF02687">
    <property type="entry name" value="FtsX"/>
    <property type="match status" value="2"/>
</dbReference>
<evidence type="ECO:0000313" key="10">
    <source>
        <dbReference type="EMBL" id="GLC25682.1"/>
    </source>
</evidence>
<evidence type="ECO:0000259" key="9">
    <source>
        <dbReference type="Pfam" id="PF12704"/>
    </source>
</evidence>
<keyword evidence="4 7" id="KW-1133">Transmembrane helix</keyword>
<evidence type="ECO:0000256" key="3">
    <source>
        <dbReference type="ARBA" id="ARBA00022692"/>
    </source>
</evidence>
<feature type="transmembrane region" description="Helical" evidence="7">
    <location>
        <begin position="461"/>
        <end position="484"/>
    </location>
</feature>
<dbReference type="Pfam" id="PF12704">
    <property type="entry name" value="MacB_PCD"/>
    <property type="match status" value="2"/>
</dbReference>
<dbReference type="InterPro" id="IPR025857">
    <property type="entry name" value="MacB_PCD"/>
</dbReference>
<evidence type="ECO:0000256" key="6">
    <source>
        <dbReference type="ARBA" id="ARBA00038076"/>
    </source>
</evidence>
<dbReference type="PANTHER" id="PTHR30572:SF4">
    <property type="entry name" value="ABC TRANSPORTER PERMEASE YTRF"/>
    <property type="match status" value="1"/>
</dbReference>
<evidence type="ECO:0000256" key="1">
    <source>
        <dbReference type="ARBA" id="ARBA00004651"/>
    </source>
</evidence>
<evidence type="ECO:0000256" key="5">
    <source>
        <dbReference type="ARBA" id="ARBA00023136"/>
    </source>
</evidence>
<feature type="transmembrane region" description="Helical" evidence="7">
    <location>
        <begin position="420"/>
        <end position="441"/>
    </location>
</feature>
<dbReference type="RefSeq" id="WP_284350139.1">
    <property type="nucleotide sequence ID" value="NZ_BRXS01000003.1"/>
</dbReference>
<accession>A0AA37Q8I4</accession>
<feature type="transmembrane region" description="Helical" evidence="7">
    <location>
        <begin position="365"/>
        <end position="388"/>
    </location>
</feature>
<reference evidence="10" key="1">
    <citation type="submission" date="2022-08" db="EMBL/GenBank/DDBJ databases">
        <title>Draft genome sequencing of Roseisolibacter agri AW1220.</title>
        <authorList>
            <person name="Tobiishi Y."/>
            <person name="Tonouchi A."/>
        </authorList>
    </citation>
    <scope>NUCLEOTIDE SEQUENCE</scope>
    <source>
        <strain evidence="10">AW1220</strain>
    </source>
</reference>
<evidence type="ECO:0008006" key="12">
    <source>
        <dbReference type="Google" id="ProtNLM"/>
    </source>
</evidence>
<feature type="domain" description="MacB-like periplasmic core" evidence="9">
    <location>
        <begin position="518"/>
        <end position="714"/>
    </location>
</feature>
<comment type="subcellular location">
    <subcellularLocation>
        <location evidence="1">Cell membrane</location>
        <topology evidence="1">Multi-pass membrane protein</topology>
    </subcellularLocation>
</comment>
<dbReference type="InterPro" id="IPR050250">
    <property type="entry name" value="Macrolide_Exporter_MacB"/>
</dbReference>
<dbReference type="InterPro" id="IPR047928">
    <property type="entry name" value="Perm_prefix_1"/>
</dbReference>
<feature type="transmembrane region" description="Helical" evidence="7">
    <location>
        <begin position="513"/>
        <end position="536"/>
    </location>
</feature>
<evidence type="ECO:0000256" key="2">
    <source>
        <dbReference type="ARBA" id="ARBA00022475"/>
    </source>
</evidence>
<dbReference type="EMBL" id="BRXS01000003">
    <property type="protein sequence ID" value="GLC25682.1"/>
    <property type="molecule type" value="Genomic_DNA"/>
</dbReference>
<feature type="domain" description="MacB-like periplasmic core" evidence="9">
    <location>
        <begin position="110"/>
        <end position="330"/>
    </location>
</feature>
<keyword evidence="3 7" id="KW-0812">Transmembrane</keyword>
<name>A0AA37Q8I4_9BACT</name>
<dbReference type="InterPro" id="IPR017800">
    <property type="entry name" value="ADOP"/>
</dbReference>
<dbReference type="InterPro" id="IPR003838">
    <property type="entry name" value="ABC3_permease_C"/>
</dbReference>
<comment type="similarity">
    <text evidence="6">Belongs to the ABC-4 integral membrane protein family.</text>
</comment>
<proteinExistence type="inferred from homology"/>
<dbReference type="Proteomes" id="UP001161325">
    <property type="component" value="Unassembled WGS sequence"/>
</dbReference>
<keyword evidence="5 7" id="KW-0472">Membrane</keyword>
<comment type="caution">
    <text evidence="10">The sequence shown here is derived from an EMBL/GenBank/DDBJ whole genome shotgun (WGS) entry which is preliminary data.</text>
</comment>
<gene>
    <name evidence="10" type="ORF">rosag_21950</name>
</gene>